<name>A0A2N1PUB6_9BACT</name>
<organism evidence="1 2">
    <name type="scientific">Candidatus Wallbacteria bacterium HGW-Wallbacteria-1</name>
    <dbReference type="NCBI Taxonomy" id="2013854"/>
    <lineage>
        <taxon>Bacteria</taxon>
        <taxon>Candidatus Walliibacteriota</taxon>
    </lineage>
</organism>
<dbReference type="EMBL" id="PGXC01000001">
    <property type="protein sequence ID" value="PKK91937.1"/>
    <property type="molecule type" value="Genomic_DNA"/>
</dbReference>
<protein>
    <submittedName>
        <fullName evidence="1">Uncharacterized protein</fullName>
    </submittedName>
</protein>
<dbReference type="Proteomes" id="UP000233256">
    <property type="component" value="Unassembled WGS sequence"/>
</dbReference>
<evidence type="ECO:0000313" key="1">
    <source>
        <dbReference type="EMBL" id="PKK91937.1"/>
    </source>
</evidence>
<reference evidence="1 2" key="1">
    <citation type="journal article" date="2017" name="ISME J.">
        <title>Potential for microbial H2 and metal transformations associated with novel bacteria and archaea in deep terrestrial subsurface sediments.</title>
        <authorList>
            <person name="Hernsdorf A.W."/>
            <person name="Amano Y."/>
            <person name="Miyakawa K."/>
            <person name="Ise K."/>
            <person name="Suzuki Y."/>
            <person name="Anantharaman K."/>
            <person name="Probst A."/>
            <person name="Burstein D."/>
            <person name="Thomas B.C."/>
            <person name="Banfield J.F."/>
        </authorList>
    </citation>
    <scope>NUCLEOTIDE SEQUENCE [LARGE SCALE GENOMIC DNA]</scope>
    <source>
        <strain evidence="1">HGW-Wallbacteria-1</strain>
    </source>
</reference>
<gene>
    <name evidence="1" type="ORF">CVV64_00485</name>
</gene>
<accession>A0A2N1PUB6</accession>
<proteinExistence type="predicted"/>
<comment type="caution">
    <text evidence="1">The sequence shown here is derived from an EMBL/GenBank/DDBJ whole genome shotgun (WGS) entry which is preliminary data.</text>
</comment>
<dbReference type="AlphaFoldDB" id="A0A2N1PUB6"/>
<sequence>MDCQNLRGNRPPRTSVKILKKYKNEGEMMTLTSNPSVEELENYMDWTRKAAQEAEETGHYQKAGYLMKRHTWASGEIDMMKGRFTRLSKRG</sequence>
<evidence type="ECO:0000313" key="2">
    <source>
        <dbReference type="Proteomes" id="UP000233256"/>
    </source>
</evidence>